<organism evidence="2 3">
    <name type="scientific">Sphaeroforma arctica JP610</name>
    <dbReference type="NCBI Taxonomy" id="667725"/>
    <lineage>
        <taxon>Eukaryota</taxon>
        <taxon>Ichthyosporea</taxon>
        <taxon>Ichthyophonida</taxon>
        <taxon>Sphaeroforma</taxon>
    </lineage>
</organism>
<proteinExistence type="predicted"/>
<dbReference type="GO" id="GO:0005794">
    <property type="term" value="C:Golgi apparatus"/>
    <property type="evidence" value="ECO:0007669"/>
    <property type="project" value="TreeGrafter"/>
</dbReference>
<dbReference type="RefSeq" id="XP_014155701.1">
    <property type="nucleotide sequence ID" value="XM_014300226.1"/>
</dbReference>
<keyword evidence="3" id="KW-1185">Reference proteome</keyword>
<dbReference type="GeneID" id="25906408"/>
<dbReference type="Pfam" id="PF03407">
    <property type="entry name" value="Nucleotid_trans"/>
    <property type="match status" value="1"/>
</dbReference>
<dbReference type="STRING" id="667725.A0A0L0FYU0"/>
<gene>
    <name evidence="2" type="ORF">SARC_05904</name>
</gene>
<evidence type="ECO:0000313" key="2">
    <source>
        <dbReference type="EMBL" id="KNC81799.1"/>
    </source>
</evidence>
<evidence type="ECO:0000259" key="1">
    <source>
        <dbReference type="Pfam" id="PF03407"/>
    </source>
</evidence>
<dbReference type="PANTHER" id="PTHR47032:SF1">
    <property type="entry name" value="UDP-D-XYLOSE:L-FUCOSE ALPHA-1,3-D-XYLOSYLTRANSFERASE-RELATED"/>
    <property type="match status" value="1"/>
</dbReference>
<dbReference type="PANTHER" id="PTHR47032">
    <property type="entry name" value="UDP-D-XYLOSE:L-FUCOSE ALPHA-1,3-D-XYLOSYLTRANSFERASE-RELATED"/>
    <property type="match status" value="1"/>
</dbReference>
<sequence length="395" mass="45044">MGSRIVGKLLKYPASMREQTSNHRILRISSTLNNALLKPTTPVGFLRWILFVSLSVALMVYWLCTTPLEVECRCAPVTTLSDRIGDNLISQLKRTSDKRESKLRVSGSDTKRFVFELKRKSAWKKYTSQISRTAAPIILVTTSAPFFELTLNWYLSVKRTGVLSEILIVCHDTEIIERLDAYVAQEDTIGYYPVGVSGEKNPNYDTKDYKSIVSARPEVILLFATRGIPVVYSDVDTVWRNSPLPYVQEMQEKGYDLITTADNNAYFNTEHCTGFIAVAAFPSNETVDFLHEWHRDLLEHDLNQPSFNAIATAYKDVLEIGILPLTLFPYGNMYFGWMFRPWRQGVVIVHNNYIKGYENKIQRFKSYGLWWLGETPCGGRNVLVLSKSVDCSNAE</sequence>
<dbReference type="AlphaFoldDB" id="A0A0L0FYU0"/>
<name>A0A0L0FYU0_9EUKA</name>
<dbReference type="InterPro" id="IPR052636">
    <property type="entry name" value="UDP-D-xylose:L-fucose_XylT"/>
</dbReference>
<dbReference type="OrthoDB" id="540503at2759"/>
<accession>A0A0L0FYU0</accession>
<dbReference type="InterPro" id="IPR005069">
    <property type="entry name" value="Nucl-diP-sugar_transferase"/>
</dbReference>
<feature type="domain" description="Nucleotide-diphospho-sugar transferase" evidence="1">
    <location>
        <begin position="163"/>
        <end position="364"/>
    </location>
</feature>
<dbReference type="GO" id="GO:0016757">
    <property type="term" value="F:glycosyltransferase activity"/>
    <property type="evidence" value="ECO:0007669"/>
    <property type="project" value="TreeGrafter"/>
</dbReference>
<evidence type="ECO:0000313" key="3">
    <source>
        <dbReference type="Proteomes" id="UP000054560"/>
    </source>
</evidence>
<reference evidence="2 3" key="1">
    <citation type="submission" date="2011-02" db="EMBL/GenBank/DDBJ databases">
        <title>The Genome Sequence of Sphaeroforma arctica JP610.</title>
        <authorList>
            <consortium name="The Broad Institute Genome Sequencing Platform"/>
            <person name="Russ C."/>
            <person name="Cuomo C."/>
            <person name="Young S.K."/>
            <person name="Zeng Q."/>
            <person name="Gargeya S."/>
            <person name="Alvarado L."/>
            <person name="Berlin A."/>
            <person name="Chapman S.B."/>
            <person name="Chen Z."/>
            <person name="Freedman E."/>
            <person name="Gellesch M."/>
            <person name="Goldberg J."/>
            <person name="Griggs A."/>
            <person name="Gujja S."/>
            <person name="Heilman E."/>
            <person name="Heiman D."/>
            <person name="Howarth C."/>
            <person name="Mehta T."/>
            <person name="Neiman D."/>
            <person name="Pearson M."/>
            <person name="Roberts A."/>
            <person name="Saif S."/>
            <person name="Shea T."/>
            <person name="Shenoy N."/>
            <person name="Sisk P."/>
            <person name="Stolte C."/>
            <person name="Sykes S."/>
            <person name="White J."/>
            <person name="Yandava C."/>
            <person name="Burger G."/>
            <person name="Gray M.W."/>
            <person name="Holland P.W.H."/>
            <person name="King N."/>
            <person name="Lang F.B.F."/>
            <person name="Roger A.J."/>
            <person name="Ruiz-Trillo I."/>
            <person name="Haas B."/>
            <person name="Nusbaum C."/>
            <person name="Birren B."/>
        </authorList>
    </citation>
    <scope>NUCLEOTIDE SEQUENCE [LARGE SCALE GENOMIC DNA]</scope>
    <source>
        <strain evidence="2 3">JP610</strain>
    </source>
</reference>
<dbReference type="Proteomes" id="UP000054560">
    <property type="component" value="Unassembled WGS sequence"/>
</dbReference>
<protein>
    <recommendedName>
        <fullName evidence="1">Nucleotide-diphospho-sugar transferase domain-containing protein</fullName>
    </recommendedName>
</protein>
<dbReference type="EMBL" id="KQ241996">
    <property type="protein sequence ID" value="KNC81799.1"/>
    <property type="molecule type" value="Genomic_DNA"/>
</dbReference>